<dbReference type="HOGENOM" id="CLU_198307_2_1_0"/>
<dbReference type="RefSeq" id="WP_008803001.1">
    <property type="nucleotide sequence ID" value="NZ_KQ235737.1"/>
</dbReference>
<reference evidence="1 2" key="1">
    <citation type="submission" date="2011-10" db="EMBL/GenBank/DDBJ databases">
        <title>The Genome Sequence of Fusobacterium sp. 4_1_13.</title>
        <authorList>
            <consortium name="The Broad Institute Genome Sequencing Platform"/>
            <person name="Earl A."/>
            <person name="Ward D."/>
            <person name="Feldgarden M."/>
            <person name="Gevers D."/>
            <person name="Strauss J."/>
            <person name="Ambrose C."/>
            <person name="Allen-Vercoe E."/>
            <person name="Young S.K."/>
            <person name="Zeng Q."/>
            <person name="Gargeya S."/>
            <person name="Fitzgerald M."/>
            <person name="Haas B."/>
            <person name="Abouelleil A."/>
            <person name="Alvarado L."/>
            <person name="Arachchi H.M."/>
            <person name="Berlin A."/>
            <person name="Brown A."/>
            <person name="Chapman S.B."/>
            <person name="Chen Z."/>
            <person name="Dunbar C."/>
            <person name="Freedman E."/>
            <person name="Gearin G."/>
            <person name="Goldberg J."/>
            <person name="Griggs A."/>
            <person name="Gujja S."/>
            <person name="Heiman D."/>
            <person name="Howarth C."/>
            <person name="Larson L."/>
            <person name="Lui A."/>
            <person name="MacDonald P.J."/>
            <person name="Montmayeur A."/>
            <person name="Murphy C."/>
            <person name="Neiman D."/>
            <person name="Pearson M."/>
            <person name="Priest M."/>
            <person name="Roberts A."/>
            <person name="Saif S."/>
            <person name="Shea T."/>
            <person name="Shenoy N."/>
            <person name="Sisk P."/>
            <person name="Stolte C."/>
            <person name="Sykes S."/>
            <person name="Wortman J."/>
            <person name="Nusbaum C."/>
            <person name="Birren B."/>
        </authorList>
    </citation>
    <scope>NUCLEOTIDE SEQUENCE [LARGE SCALE GENOMIC DNA]</scope>
    <source>
        <strain evidence="1 2">4_1_13</strain>
    </source>
</reference>
<protein>
    <recommendedName>
        <fullName evidence="3">CopG family transcriptional regulator</fullName>
    </recommendedName>
</protein>
<accession>A0A0M1VUG8</accession>
<evidence type="ECO:0008006" key="3">
    <source>
        <dbReference type="Google" id="ProtNLM"/>
    </source>
</evidence>
<sequence>MNGKVGRPKVEKPKNIRYSVRLDIEIEEKLKQYCKNNRITKGEAIRQGLDLLLGNKKS</sequence>
<evidence type="ECO:0000313" key="2">
    <source>
        <dbReference type="Proteomes" id="UP000004925"/>
    </source>
</evidence>
<organism evidence="1 2">
    <name type="scientific">Fusobacterium vincentii 4_1_13</name>
    <dbReference type="NCBI Taxonomy" id="469606"/>
    <lineage>
        <taxon>Bacteria</taxon>
        <taxon>Fusobacteriati</taxon>
        <taxon>Fusobacteriota</taxon>
        <taxon>Fusobacteriia</taxon>
        <taxon>Fusobacteriales</taxon>
        <taxon>Fusobacteriaceae</taxon>
        <taxon>Fusobacterium</taxon>
    </lineage>
</organism>
<dbReference type="Proteomes" id="UP000004925">
    <property type="component" value="Unassembled WGS sequence"/>
</dbReference>
<dbReference type="EMBL" id="ACDE02000019">
    <property type="protein sequence ID" value="EEO40298.1"/>
    <property type="molecule type" value="Genomic_DNA"/>
</dbReference>
<dbReference type="AlphaFoldDB" id="A0A0M1VUG8"/>
<gene>
    <name evidence="1" type="ORF">FSCG_01011</name>
</gene>
<evidence type="ECO:0000313" key="1">
    <source>
        <dbReference type="EMBL" id="EEO40298.1"/>
    </source>
</evidence>
<proteinExistence type="predicted"/>
<name>A0A0M1VUG8_FUSVC</name>
<comment type="caution">
    <text evidence="1">The sequence shown here is derived from an EMBL/GenBank/DDBJ whole genome shotgun (WGS) entry which is preliminary data.</text>
</comment>